<feature type="domain" description="ABC transporter" evidence="8">
    <location>
        <begin position="326"/>
        <end position="529"/>
    </location>
</feature>
<protein>
    <submittedName>
        <fullName evidence="10">ABC-type multidrug transport system, ATPase and permease component</fullName>
    </submittedName>
</protein>
<sequence length="530" mass="61205">MKKYIKSNWKPLILAITFSVLASIFAVRVQFLKGDVLDYALLRNFDNTLRYGLYLGVFIVLELGFFYFYDRKRGKFAVNSMKEVRLDYFKGLLDKDYPSFLKKKQGEYIAQYTNEMEIIENQFFGTIPMLAEIIIKIVIVSISLFILDYRIAIITLFLLTMPLYVPKLVDKRLQTAQTEFVKQFENHIKAITDWLNGFEIIKNFSIEKNIKEKFIESNNHTMEKNLKKRQIGYLTRSISALLSYFSHFIILIFAAYLVLRGDFSAGDFFIAVGMIDQLSYPIISLSYFIQDLVSVKPVNMSILEFINEEPIKHGTIDIPKEDFEEVLFKDVSFGYENHENIINNLTMKFSRDKQYLLKGVSGSGKTTSMNLLLDYYKPSTGTVKINDIPVNEIKNLNEIITVMRQDAILFEDTLRNNITMYQEVSDEKVIGVLSKVGLDRYANHHSLDMLIHEGGTNLSGGEKRRVTLARSILRETPILILDEPLANLDEKNAKAIESQLLSIKDRTLIIISHQFSSENISKLDEIIEFK</sequence>
<keyword evidence="2 7" id="KW-0812">Transmembrane</keyword>
<dbReference type="CDD" id="cd03228">
    <property type="entry name" value="ABCC_MRP_Like"/>
    <property type="match status" value="1"/>
</dbReference>
<dbReference type="STRING" id="415015.SAMN05660462_01276"/>
<dbReference type="SMART" id="SM00382">
    <property type="entry name" value="AAA"/>
    <property type="match status" value="1"/>
</dbReference>
<dbReference type="InterPro" id="IPR011527">
    <property type="entry name" value="ABC1_TM_dom"/>
</dbReference>
<dbReference type="PANTHER" id="PTHR43394">
    <property type="entry name" value="ATP-DEPENDENT PERMEASE MDL1, MITOCHONDRIAL"/>
    <property type="match status" value="1"/>
</dbReference>
<evidence type="ECO:0000256" key="3">
    <source>
        <dbReference type="ARBA" id="ARBA00022741"/>
    </source>
</evidence>
<dbReference type="EMBL" id="FNQE01000011">
    <property type="protein sequence ID" value="SDY92804.1"/>
    <property type="molecule type" value="Genomic_DNA"/>
</dbReference>
<dbReference type="InterPro" id="IPR017871">
    <property type="entry name" value="ABC_transporter-like_CS"/>
</dbReference>
<dbReference type="CDD" id="cd07346">
    <property type="entry name" value="ABC_6TM_exporters"/>
    <property type="match status" value="1"/>
</dbReference>
<organism evidence="10 11">
    <name type="scientific">Proteiniborus ethanoligenes</name>
    <dbReference type="NCBI Taxonomy" id="415015"/>
    <lineage>
        <taxon>Bacteria</taxon>
        <taxon>Bacillati</taxon>
        <taxon>Bacillota</taxon>
        <taxon>Clostridia</taxon>
        <taxon>Eubacteriales</taxon>
        <taxon>Proteiniborus</taxon>
    </lineage>
</organism>
<feature type="transmembrane region" description="Helical" evidence="7">
    <location>
        <begin position="51"/>
        <end position="69"/>
    </location>
</feature>
<dbReference type="GO" id="GO:0005886">
    <property type="term" value="C:plasma membrane"/>
    <property type="evidence" value="ECO:0007669"/>
    <property type="project" value="UniProtKB-SubCell"/>
</dbReference>
<evidence type="ECO:0000313" key="11">
    <source>
        <dbReference type="Proteomes" id="UP000198625"/>
    </source>
</evidence>
<dbReference type="InterPro" id="IPR003593">
    <property type="entry name" value="AAA+_ATPase"/>
</dbReference>
<proteinExistence type="predicted"/>
<evidence type="ECO:0000256" key="1">
    <source>
        <dbReference type="ARBA" id="ARBA00004651"/>
    </source>
</evidence>
<dbReference type="Gene3D" id="3.40.50.300">
    <property type="entry name" value="P-loop containing nucleotide triphosphate hydrolases"/>
    <property type="match status" value="1"/>
</dbReference>
<evidence type="ECO:0000259" key="9">
    <source>
        <dbReference type="PROSITE" id="PS50929"/>
    </source>
</evidence>
<dbReference type="PROSITE" id="PS50893">
    <property type="entry name" value="ABC_TRANSPORTER_2"/>
    <property type="match status" value="1"/>
</dbReference>
<dbReference type="InterPro" id="IPR039421">
    <property type="entry name" value="Type_1_exporter"/>
</dbReference>
<dbReference type="GO" id="GO:0016887">
    <property type="term" value="F:ATP hydrolysis activity"/>
    <property type="evidence" value="ECO:0007669"/>
    <property type="project" value="InterPro"/>
</dbReference>
<evidence type="ECO:0000256" key="5">
    <source>
        <dbReference type="ARBA" id="ARBA00022989"/>
    </source>
</evidence>
<evidence type="ECO:0000256" key="4">
    <source>
        <dbReference type="ARBA" id="ARBA00022840"/>
    </source>
</evidence>
<dbReference type="AlphaFoldDB" id="A0A1H3NVD8"/>
<evidence type="ECO:0000256" key="6">
    <source>
        <dbReference type="ARBA" id="ARBA00023136"/>
    </source>
</evidence>
<feature type="transmembrane region" description="Helical" evidence="7">
    <location>
        <begin position="151"/>
        <end position="169"/>
    </location>
</feature>
<dbReference type="OrthoDB" id="95687at2"/>
<dbReference type="PROSITE" id="PS50929">
    <property type="entry name" value="ABC_TM1F"/>
    <property type="match status" value="1"/>
</dbReference>
<dbReference type="InterPro" id="IPR036640">
    <property type="entry name" value="ABC1_TM_sf"/>
</dbReference>
<dbReference type="GO" id="GO:0005524">
    <property type="term" value="F:ATP binding"/>
    <property type="evidence" value="ECO:0007669"/>
    <property type="project" value="UniProtKB-KW"/>
</dbReference>
<keyword evidence="11" id="KW-1185">Reference proteome</keyword>
<dbReference type="Gene3D" id="1.20.1560.10">
    <property type="entry name" value="ABC transporter type 1, transmembrane domain"/>
    <property type="match status" value="1"/>
</dbReference>
<dbReference type="PROSITE" id="PS00211">
    <property type="entry name" value="ABC_TRANSPORTER_1"/>
    <property type="match status" value="1"/>
</dbReference>
<keyword evidence="5 7" id="KW-1133">Transmembrane helix</keyword>
<dbReference type="RefSeq" id="WP_091728768.1">
    <property type="nucleotide sequence ID" value="NZ_FNQE01000011.1"/>
</dbReference>
<evidence type="ECO:0000256" key="7">
    <source>
        <dbReference type="SAM" id="Phobius"/>
    </source>
</evidence>
<dbReference type="GO" id="GO:0015421">
    <property type="term" value="F:ABC-type oligopeptide transporter activity"/>
    <property type="evidence" value="ECO:0007669"/>
    <property type="project" value="TreeGrafter"/>
</dbReference>
<evidence type="ECO:0000256" key="2">
    <source>
        <dbReference type="ARBA" id="ARBA00022692"/>
    </source>
</evidence>
<reference evidence="11" key="1">
    <citation type="submission" date="2016-10" db="EMBL/GenBank/DDBJ databases">
        <authorList>
            <person name="Varghese N."/>
            <person name="Submissions S."/>
        </authorList>
    </citation>
    <scope>NUCLEOTIDE SEQUENCE [LARGE SCALE GENOMIC DNA]</scope>
    <source>
        <strain evidence="11">DSM 21650</strain>
    </source>
</reference>
<keyword evidence="6 7" id="KW-0472">Membrane</keyword>
<feature type="transmembrane region" description="Helical" evidence="7">
    <location>
        <begin position="123"/>
        <end position="145"/>
    </location>
</feature>
<dbReference type="PANTHER" id="PTHR43394:SF1">
    <property type="entry name" value="ATP-BINDING CASSETTE SUB-FAMILY B MEMBER 10, MITOCHONDRIAL"/>
    <property type="match status" value="1"/>
</dbReference>
<keyword evidence="4" id="KW-0067">ATP-binding</keyword>
<dbReference type="SUPFAM" id="SSF52540">
    <property type="entry name" value="P-loop containing nucleoside triphosphate hydrolases"/>
    <property type="match status" value="1"/>
</dbReference>
<keyword evidence="3" id="KW-0547">Nucleotide-binding</keyword>
<evidence type="ECO:0000313" key="10">
    <source>
        <dbReference type="EMBL" id="SDY92804.1"/>
    </source>
</evidence>
<dbReference type="Proteomes" id="UP000198625">
    <property type="component" value="Unassembled WGS sequence"/>
</dbReference>
<feature type="domain" description="ABC transmembrane type-1" evidence="9">
    <location>
        <begin position="13"/>
        <end position="294"/>
    </location>
</feature>
<dbReference type="Pfam" id="PF00005">
    <property type="entry name" value="ABC_tran"/>
    <property type="match status" value="1"/>
</dbReference>
<dbReference type="InterPro" id="IPR027417">
    <property type="entry name" value="P-loop_NTPase"/>
</dbReference>
<feature type="transmembrane region" description="Helical" evidence="7">
    <location>
        <begin position="12"/>
        <end position="31"/>
    </location>
</feature>
<accession>A0A1H3NVD8</accession>
<dbReference type="Pfam" id="PF00664">
    <property type="entry name" value="ABC_membrane"/>
    <property type="match status" value="1"/>
</dbReference>
<dbReference type="InterPro" id="IPR003439">
    <property type="entry name" value="ABC_transporter-like_ATP-bd"/>
</dbReference>
<gene>
    <name evidence="10" type="ORF">SAMN05660462_01276</name>
</gene>
<dbReference type="SUPFAM" id="SSF90123">
    <property type="entry name" value="ABC transporter transmembrane region"/>
    <property type="match status" value="1"/>
</dbReference>
<name>A0A1H3NVD8_9FIRM</name>
<feature type="transmembrane region" description="Helical" evidence="7">
    <location>
        <begin position="233"/>
        <end position="256"/>
    </location>
</feature>
<evidence type="ECO:0000259" key="8">
    <source>
        <dbReference type="PROSITE" id="PS50893"/>
    </source>
</evidence>
<comment type="subcellular location">
    <subcellularLocation>
        <location evidence="1">Cell membrane</location>
        <topology evidence="1">Multi-pass membrane protein</topology>
    </subcellularLocation>
</comment>